<feature type="domain" description="CAP-Gly" evidence="7">
    <location>
        <begin position="114"/>
        <end position="154"/>
    </location>
</feature>
<dbReference type="PANTHER" id="PTHR18916">
    <property type="entry name" value="DYNACTIN 1-RELATED MICROTUBULE-BINDING"/>
    <property type="match status" value="1"/>
</dbReference>
<keyword evidence="2" id="KW-0963">Cytoplasm</keyword>
<dbReference type="AlphaFoldDB" id="X6LS77"/>
<keyword evidence="4" id="KW-0243">Dynein</keyword>
<evidence type="ECO:0000256" key="6">
    <source>
        <dbReference type="ARBA" id="ARBA00023212"/>
    </source>
</evidence>
<evidence type="ECO:0000256" key="2">
    <source>
        <dbReference type="ARBA" id="ARBA00022490"/>
    </source>
</evidence>
<dbReference type="Gene3D" id="2.30.30.190">
    <property type="entry name" value="CAP Gly-rich-like domain"/>
    <property type="match status" value="2"/>
</dbReference>
<keyword evidence="5" id="KW-0175">Coiled coil</keyword>
<dbReference type="PROSITE" id="PS50245">
    <property type="entry name" value="CAP_GLY_2"/>
    <property type="match status" value="2"/>
</dbReference>
<dbReference type="SUPFAM" id="SSF74924">
    <property type="entry name" value="Cap-Gly domain"/>
    <property type="match status" value="2"/>
</dbReference>
<proteinExistence type="predicted"/>
<evidence type="ECO:0000256" key="1">
    <source>
        <dbReference type="ARBA" id="ARBA00004186"/>
    </source>
</evidence>
<evidence type="ECO:0000313" key="9">
    <source>
        <dbReference type="Proteomes" id="UP000023152"/>
    </source>
</evidence>
<comment type="subcellular location">
    <subcellularLocation>
        <location evidence="1">Cytoplasm</location>
        <location evidence="1">Cytoskeleton</location>
        <location evidence="1">Spindle</location>
    </subcellularLocation>
</comment>
<dbReference type="Pfam" id="PF01302">
    <property type="entry name" value="CAP_GLY"/>
    <property type="match status" value="2"/>
</dbReference>
<evidence type="ECO:0000313" key="8">
    <source>
        <dbReference type="EMBL" id="ETO04748.1"/>
    </source>
</evidence>
<keyword evidence="9" id="KW-1185">Reference proteome</keyword>
<comment type="caution">
    <text evidence="8">The sequence shown here is derived from an EMBL/GenBank/DDBJ whole genome shotgun (WGS) entry which is preliminary data.</text>
</comment>
<gene>
    <name evidence="8" type="ORF">RFI_32650</name>
</gene>
<dbReference type="InterPro" id="IPR000938">
    <property type="entry name" value="CAP-Gly_domain"/>
</dbReference>
<keyword evidence="6" id="KW-0206">Cytoskeleton</keyword>
<dbReference type="Proteomes" id="UP000023152">
    <property type="component" value="Unassembled WGS sequence"/>
</dbReference>
<evidence type="ECO:0000259" key="7">
    <source>
        <dbReference type="PROSITE" id="PS50245"/>
    </source>
</evidence>
<dbReference type="EMBL" id="ASPP01028985">
    <property type="protein sequence ID" value="ETO04748.1"/>
    <property type="molecule type" value="Genomic_DNA"/>
</dbReference>
<dbReference type="GO" id="GO:0030286">
    <property type="term" value="C:dynein complex"/>
    <property type="evidence" value="ECO:0007669"/>
    <property type="project" value="UniProtKB-KW"/>
</dbReference>
<accession>X6LS77</accession>
<evidence type="ECO:0000256" key="4">
    <source>
        <dbReference type="ARBA" id="ARBA00023017"/>
    </source>
</evidence>
<dbReference type="SMART" id="SM01052">
    <property type="entry name" value="CAP_GLY"/>
    <property type="match status" value="2"/>
</dbReference>
<dbReference type="GO" id="GO:0005874">
    <property type="term" value="C:microtubule"/>
    <property type="evidence" value="ECO:0007669"/>
    <property type="project" value="UniProtKB-KW"/>
</dbReference>
<organism evidence="8 9">
    <name type="scientific">Reticulomyxa filosa</name>
    <dbReference type="NCBI Taxonomy" id="46433"/>
    <lineage>
        <taxon>Eukaryota</taxon>
        <taxon>Sar</taxon>
        <taxon>Rhizaria</taxon>
        <taxon>Retaria</taxon>
        <taxon>Foraminifera</taxon>
        <taxon>Monothalamids</taxon>
        <taxon>Reticulomyxidae</taxon>
        <taxon>Reticulomyxa</taxon>
    </lineage>
</organism>
<evidence type="ECO:0000256" key="5">
    <source>
        <dbReference type="ARBA" id="ARBA00023054"/>
    </source>
</evidence>
<dbReference type="PANTHER" id="PTHR18916:SF6">
    <property type="entry name" value="DYNACTIN SUBUNIT 1"/>
    <property type="match status" value="1"/>
</dbReference>
<dbReference type="OrthoDB" id="2130750at2759"/>
<protein>
    <recommendedName>
        <fullName evidence="7">CAP-Gly domain-containing protein</fullName>
    </recommendedName>
</protein>
<evidence type="ECO:0000256" key="3">
    <source>
        <dbReference type="ARBA" id="ARBA00022701"/>
    </source>
</evidence>
<sequence>MAKLRICYGDEVKLLDGKEGIVKYIGHTDFFPGRTWLGIELHTNDGKHDGKVRNRVYFNCQENHGIFVQSKEIAVVLKSKEIDKEIPLDELVYVNNYGKGRVRFVGQTMFDDTGIWYGIELLQRDKRAAKGNTDGTIDNIVYFKCENHCGVFVRSNQLRLVGMNKKKKKRKRKKDYSI</sequence>
<keyword evidence="3" id="KW-0493">Microtubule</keyword>
<name>X6LS77_RETFI</name>
<dbReference type="GO" id="GO:0005819">
    <property type="term" value="C:spindle"/>
    <property type="evidence" value="ECO:0007669"/>
    <property type="project" value="UniProtKB-SubCell"/>
</dbReference>
<dbReference type="InterPro" id="IPR036859">
    <property type="entry name" value="CAP-Gly_dom_sf"/>
</dbReference>
<reference evidence="8 9" key="1">
    <citation type="journal article" date="2013" name="Curr. Biol.">
        <title>The Genome of the Foraminiferan Reticulomyxa filosa.</title>
        <authorList>
            <person name="Glockner G."/>
            <person name="Hulsmann N."/>
            <person name="Schleicher M."/>
            <person name="Noegel A.A."/>
            <person name="Eichinger L."/>
            <person name="Gallinger C."/>
            <person name="Pawlowski J."/>
            <person name="Sierra R."/>
            <person name="Euteneuer U."/>
            <person name="Pillet L."/>
            <person name="Moustafa A."/>
            <person name="Platzer M."/>
            <person name="Groth M."/>
            <person name="Szafranski K."/>
            <person name="Schliwa M."/>
        </authorList>
    </citation>
    <scope>NUCLEOTIDE SEQUENCE [LARGE SCALE GENOMIC DNA]</scope>
</reference>
<feature type="domain" description="CAP-Gly" evidence="7">
    <location>
        <begin position="36"/>
        <end position="69"/>
    </location>
</feature>